<dbReference type="Pfam" id="PF12697">
    <property type="entry name" value="Abhydrolase_6"/>
    <property type="match status" value="1"/>
</dbReference>
<dbReference type="Gene3D" id="3.40.50.1820">
    <property type="entry name" value="alpha/beta hydrolase"/>
    <property type="match status" value="1"/>
</dbReference>
<dbReference type="GO" id="GO:0016787">
    <property type="term" value="F:hydrolase activity"/>
    <property type="evidence" value="ECO:0007669"/>
    <property type="project" value="UniProtKB-KW"/>
</dbReference>
<dbReference type="SUPFAM" id="SSF53474">
    <property type="entry name" value="alpha/beta-Hydrolases"/>
    <property type="match status" value="1"/>
</dbReference>
<evidence type="ECO:0000259" key="1">
    <source>
        <dbReference type="Pfam" id="PF12697"/>
    </source>
</evidence>
<dbReference type="EMBL" id="JBEWLY010000008">
    <property type="protein sequence ID" value="MET1754812.1"/>
    <property type="molecule type" value="Genomic_DNA"/>
</dbReference>
<evidence type="ECO:0000313" key="3">
    <source>
        <dbReference type="Proteomes" id="UP001548713"/>
    </source>
</evidence>
<dbReference type="InterPro" id="IPR029058">
    <property type="entry name" value="AB_hydrolase_fold"/>
</dbReference>
<proteinExistence type="predicted"/>
<dbReference type="Proteomes" id="UP001548713">
    <property type="component" value="Unassembled WGS sequence"/>
</dbReference>
<gene>
    <name evidence="2" type="ORF">ABVV53_04970</name>
</gene>
<comment type="caution">
    <text evidence="2">The sequence shown here is derived from an EMBL/GenBank/DDBJ whole genome shotgun (WGS) entry which is preliminary data.</text>
</comment>
<reference evidence="2 3" key="1">
    <citation type="submission" date="2024-07" db="EMBL/GenBank/DDBJ databases">
        <title>Novosphingobium kalidii RD2P27.</title>
        <authorList>
            <person name="Sun J.-Q."/>
        </authorList>
    </citation>
    <scope>NUCLEOTIDE SEQUENCE [LARGE SCALE GENOMIC DNA]</scope>
    <source>
        <strain evidence="2 3">RD2P27</strain>
    </source>
</reference>
<dbReference type="NCBIfam" id="TIGR03100">
    <property type="entry name" value="hydr1_PEP"/>
    <property type="match status" value="1"/>
</dbReference>
<protein>
    <submittedName>
        <fullName evidence="2">Hydrolase 1, exosortase A system-associated</fullName>
    </submittedName>
</protein>
<feature type="domain" description="AB hydrolase-1" evidence="1">
    <location>
        <begin position="33"/>
        <end position="251"/>
    </location>
</feature>
<dbReference type="RefSeq" id="WP_353983273.1">
    <property type="nucleotide sequence ID" value="NZ_JBEWLY010000008.1"/>
</dbReference>
<name>A0ABV2CYY4_9SPHN</name>
<sequence>MIRRHLTFVCGHDVLVGTLDEPASDNGTVGLLLITGGNEVRSGAWAGQAQFAASIATAGYSVLRFDRRGCGDSEGVNAEFRSSAPDIAAALDAFRRECPQLEHVIGMGNCDAASALMLSGGAGCDALILSNPWTFDSDTPDETPPEAVRSHYRNRLTDLGAVKRLLTGEVAIGPLLRSLISAAKPAPSPGTLAQAMAAGIADFSGPVRFLIAKRDRTGLAFLSTWEKGDARLHQCPNASHSFVEPHAREWLIEQTLSELQRLH</sequence>
<organism evidence="2 3">
    <name type="scientific">Novosphingobium kalidii</name>
    <dbReference type="NCBI Taxonomy" id="3230299"/>
    <lineage>
        <taxon>Bacteria</taxon>
        <taxon>Pseudomonadati</taxon>
        <taxon>Pseudomonadota</taxon>
        <taxon>Alphaproteobacteria</taxon>
        <taxon>Sphingomonadales</taxon>
        <taxon>Sphingomonadaceae</taxon>
        <taxon>Novosphingobium</taxon>
    </lineage>
</organism>
<accession>A0ABV2CYY4</accession>
<evidence type="ECO:0000313" key="2">
    <source>
        <dbReference type="EMBL" id="MET1754812.1"/>
    </source>
</evidence>
<dbReference type="InterPro" id="IPR000073">
    <property type="entry name" value="AB_hydrolase_1"/>
</dbReference>
<keyword evidence="3" id="KW-1185">Reference proteome</keyword>
<dbReference type="InterPro" id="IPR017531">
    <property type="entry name" value="Hydrolase-1_PEP"/>
</dbReference>
<keyword evidence="2" id="KW-0378">Hydrolase</keyword>